<proteinExistence type="predicted"/>
<protein>
    <submittedName>
        <fullName evidence="1">Uncharacterized protein</fullName>
    </submittedName>
</protein>
<evidence type="ECO:0000313" key="1">
    <source>
        <dbReference type="EMBL" id="PIA19172.1"/>
    </source>
</evidence>
<reference evidence="1 2" key="1">
    <citation type="journal article" date="2015" name="Genome Biol. Evol.">
        <title>Phylogenomic analyses indicate that early fungi evolved digesting cell walls of algal ancestors of land plants.</title>
        <authorList>
            <person name="Chang Y."/>
            <person name="Wang S."/>
            <person name="Sekimoto S."/>
            <person name="Aerts A.L."/>
            <person name="Choi C."/>
            <person name="Clum A."/>
            <person name="LaButti K.M."/>
            <person name="Lindquist E.A."/>
            <person name="Yee Ngan C."/>
            <person name="Ohm R.A."/>
            <person name="Salamov A.A."/>
            <person name="Grigoriev I.V."/>
            <person name="Spatafora J.W."/>
            <person name="Berbee M.L."/>
        </authorList>
    </citation>
    <scope>NUCLEOTIDE SEQUENCE [LARGE SCALE GENOMIC DNA]</scope>
    <source>
        <strain evidence="1 2">NRRL 1564</strain>
    </source>
</reference>
<accession>A0A2G5BJL8</accession>
<sequence length="58" mass="6668">MCCSCRRLELAERLSYDRRSALLALMGRQIHQRVTPPHTTISATAHATQMRVFGRRRG</sequence>
<name>A0A2G5BJL8_COERN</name>
<dbReference type="EMBL" id="KZ303487">
    <property type="protein sequence ID" value="PIA19172.1"/>
    <property type="molecule type" value="Genomic_DNA"/>
</dbReference>
<gene>
    <name evidence="1" type="ORF">COEREDRAFT_90516</name>
</gene>
<dbReference type="AlphaFoldDB" id="A0A2G5BJL8"/>
<dbReference type="Proteomes" id="UP000242474">
    <property type="component" value="Unassembled WGS sequence"/>
</dbReference>
<organism evidence="1 2">
    <name type="scientific">Coemansia reversa (strain ATCC 12441 / NRRL 1564)</name>
    <dbReference type="NCBI Taxonomy" id="763665"/>
    <lineage>
        <taxon>Eukaryota</taxon>
        <taxon>Fungi</taxon>
        <taxon>Fungi incertae sedis</taxon>
        <taxon>Zoopagomycota</taxon>
        <taxon>Kickxellomycotina</taxon>
        <taxon>Kickxellomycetes</taxon>
        <taxon>Kickxellales</taxon>
        <taxon>Kickxellaceae</taxon>
        <taxon>Coemansia</taxon>
    </lineage>
</organism>
<evidence type="ECO:0000313" key="2">
    <source>
        <dbReference type="Proteomes" id="UP000242474"/>
    </source>
</evidence>
<keyword evidence="2" id="KW-1185">Reference proteome</keyword>